<sequence>MVALVVAYRKQRVTEAGESRKQAKLHAERFDKAGDKLGNDSAAVRLAGVHALAALADDWTGGRQSPAARDCQDTGAYRTVLIGRAGQFFDPRLDTRPSSRWRASRGG</sequence>
<gene>
    <name evidence="1" type="ORF">ACFO8L_15800</name>
</gene>
<accession>A0ABV9EEF8</accession>
<evidence type="ECO:0000313" key="1">
    <source>
        <dbReference type="EMBL" id="MFC4587558.1"/>
    </source>
</evidence>
<reference evidence="2" key="1">
    <citation type="journal article" date="2019" name="Int. J. Syst. Evol. Microbiol.">
        <title>The Global Catalogue of Microorganisms (GCM) 10K type strain sequencing project: providing services to taxonomists for standard genome sequencing and annotation.</title>
        <authorList>
            <consortium name="The Broad Institute Genomics Platform"/>
            <consortium name="The Broad Institute Genome Sequencing Center for Infectious Disease"/>
            <person name="Wu L."/>
            <person name="Ma J."/>
        </authorList>
    </citation>
    <scope>NUCLEOTIDE SEQUENCE [LARGE SCALE GENOMIC DNA]</scope>
    <source>
        <strain evidence="2">CCUG 49560</strain>
    </source>
</reference>
<organism evidence="1 2">
    <name type="scientific">Sphaerisporangium corydalis</name>
    <dbReference type="NCBI Taxonomy" id="1441875"/>
    <lineage>
        <taxon>Bacteria</taxon>
        <taxon>Bacillati</taxon>
        <taxon>Actinomycetota</taxon>
        <taxon>Actinomycetes</taxon>
        <taxon>Streptosporangiales</taxon>
        <taxon>Streptosporangiaceae</taxon>
        <taxon>Sphaerisporangium</taxon>
    </lineage>
</organism>
<protein>
    <submittedName>
        <fullName evidence="1">Uncharacterized protein</fullName>
    </submittedName>
</protein>
<comment type="caution">
    <text evidence="1">The sequence shown here is derived from an EMBL/GenBank/DDBJ whole genome shotgun (WGS) entry which is preliminary data.</text>
</comment>
<dbReference type="RefSeq" id="WP_262840561.1">
    <property type="nucleotide sequence ID" value="NZ_JANZYP010000001.1"/>
</dbReference>
<evidence type="ECO:0000313" key="2">
    <source>
        <dbReference type="Proteomes" id="UP001595891"/>
    </source>
</evidence>
<keyword evidence="2" id="KW-1185">Reference proteome</keyword>
<name>A0ABV9EEF8_9ACTN</name>
<dbReference type="Proteomes" id="UP001595891">
    <property type="component" value="Unassembled WGS sequence"/>
</dbReference>
<proteinExistence type="predicted"/>
<dbReference type="EMBL" id="JBHSFN010000009">
    <property type="protein sequence ID" value="MFC4587558.1"/>
    <property type="molecule type" value="Genomic_DNA"/>
</dbReference>